<protein>
    <recommendedName>
        <fullName evidence="6">DUF1302 domain-containing protein</fullName>
    </recommendedName>
</protein>
<reference evidence="2 5" key="2">
    <citation type="submission" date="2019-07" db="EMBL/GenBank/DDBJ databases">
        <title>Whole genome shotgun sequence of Halomonas cupida NBRC 102219.</title>
        <authorList>
            <person name="Hosoyama A."/>
            <person name="Uohara A."/>
            <person name="Ohji S."/>
            <person name="Ichikawa N."/>
        </authorList>
    </citation>
    <scope>NUCLEOTIDE SEQUENCE [LARGE SCALE GENOMIC DNA]</scope>
    <source>
        <strain evidence="2 5">NBRC 102219</strain>
    </source>
</reference>
<reference evidence="3 4" key="1">
    <citation type="submission" date="2016-11" db="EMBL/GenBank/DDBJ databases">
        <authorList>
            <person name="Jaros S."/>
            <person name="Januszkiewicz K."/>
            <person name="Wedrychowicz H."/>
        </authorList>
    </citation>
    <scope>NUCLEOTIDE SEQUENCE [LARGE SCALE GENOMIC DNA]</scope>
    <source>
        <strain evidence="3 4">DSM 4740</strain>
    </source>
</reference>
<dbReference type="STRING" id="44933.SAMN05660971_01465"/>
<dbReference type="EMBL" id="FRCA01000003">
    <property type="protein sequence ID" value="SHL82538.1"/>
    <property type="molecule type" value="Genomic_DNA"/>
</dbReference>
<accession>A0A1M7DT47</accession>
<evidence type="ECO:0000313" key="2">
    <source>
        <dbReference type="EMBL" id="GEN22995.1"/>
    </source>
</evidence>
<dbReference type="AlphaFoldDB" id="A0A1M7DT47"/>
<dbReference type="Proteomes" id="UP000184123">
    <property type="component" value="Unassembled WGS sequence"/>
</dbReference>
<evidence type="ECO:0000313" key="4">
    <source>
        <dbReference type="Proteomes" id="UP000184123"/>
    </source>
</evidence>
<sequence>MHLLQSAHAPRARGLSHAQFQESDGDRITVSRKFSGGVCPWLLPSCLLMAASPADAIERNFGEVEATLSGSLSAGAIWSTESADEAFVFEGNADAAGLNGSGYNPIGGRNNDDGRINYADRELTSTPIIFTTQLDLEYRNVGARIAGKAWYDLYQEHHEVPFGSLANGYASNEPLDDSNYDRESRFKGATFTEAYVYGNFDVADHDLMVTLGDQYLPWGESKFFVNGINTINPYRPAALRMPGDNLRLPTTLLSAEFELTNKWQMGAFYQLDWDSTVLDGCGTAFSTHDYVAGGCSGAVIGSGAVPSDVNDPYGYHNDLMIERAGDNTPSDMGQFGLSLGYHPNEDTAITAYAMNIHSRRPYASVISGGYTSPDDNGLSPGWRPPTDSSYDPDLNAKYFADYPEDIQIFGLGFHTRFGQATQVFGEYSFRHDQPLQLATSDLIAAFARDPELLSNAIGEDITLADGARSTAPGDTFNGYDRYDVSQLAFGAIQPIPNVLGSKALVLVGEVGMKYVHDLADLEDRRYTKGDRFGTDLAQGSEIGCAIGTPNADYTGRGCSSDGYASDFSWGYRLRGQLIYPDVVPGLTLTPYVMFGHDVSGWSYDANFVEDRLLGSAGLKAEYQDRYFAEVLWAGSGNTDYADTDFDFITAAAGLKF</sequence>
<dbReference type="Pfam" id="PF06980">
    <property type="entry name" value="DUF1302"/>
    <property type="match status" value="1"/>
</dbReference>
<feature type="region of interest" description="Disordered" evidence="1">
    <location>
        <begin position="1"/>
        <end position="20"/>
    </location>
</feature>
<proteinExistence type="predicted"/>
<name>A0A1M7DT47_9GAMM</name>
<dbReference type="InterPro" id="IPR010727">
    <property type="entry name" value="DUF1302"/>
</dbReference>
<evidence type="ECO:0000313" key="5">
    <source>
        <dbReference type="Proteomes" id="UP000321726"/>
    </source>
</evidence>
<dbReference type="EMBL" id="BJXU01000032">
    <property type="protein sequence ID" value="GEN22995.1"/>
    <property type="molecule type" value="Genomic_DNA"/>
</dbReference>
<dbReference type="RefSeq" id="WP_200802158.1">
    <property type="nucleotide sequence ID" value="NZ_BJXU01000032.1"/>
</dbReference>
<evidence type="ECO:0000313" key="3">
    <source>
        <dbReference type="EMBL" id="SHL82538.1"/>
    </source>
</evidence>
<keyword evidence="5" id="KW-1185">Reference proteome</keyword>
<organism evidence="3 4">
    <name type="scientific">Halomonas cupida</name>
    <dbReference type="NCBI Taxonomy" id="44933"/>
    <lineage>
        <taxon>Bacteria</taxon>
        <taxon>Pseudomonadati</taxon>
        <taxon>Pseudomonadota</taxon>
        <taxon>Gammaproteobacteria</taxon>
        <taxon>Oceanospirillales</taxon>
        <taxon>Halomonadaceae</taxon>
        <taxon>Halomonas</taxon>
    </lineage>
</organism>
<evidence type="ECO:0000256" key="1">
    <source>
        <dbReference type="SAM" id="MobiDB-lite"/>
    </source>
</evidence>
<evidence type="ECO:0008006" key="6">
    <source>
        <dbReference type="Google" id="ProtNLM"/>
    </source>
</evidence>
<gene>
    <name evidence="2" type="ORF">HCU01_09440</name>
    <name evidence="3" type="ORF">SAMN05660971_01465</name>
</gene>
<dbReference type="Proteomes" id="UP000321726">
    <property type="component" value="Unassembled WGS sequence"/>
</dbReference>